<accession>A0A1F8G235</accession>
<organism evidence="2 3">
    <name type="scientific">Candidatus Yanofskybacteria bacterium RIFCSPHIGHO2_12_FULL_45_19b</name>
    <dbReference type="NCBI Taxonomy" id="1802689"/>
    <lineage>
        <taxon>Bacteria</taxon>
        <taxon>Candidatus Yanofskyibacteriota</taxon>
    </lineage>
</organism>
<evidence type="ECO:0000256" key="1">
    <source>
        <dbReference type="SAM" id="MobiDB-lite"/>
    </source>
</evidence>
<evidence type="ECO:0000313" key="3">
    <source>
        <dbReference type="Proteomes" id="UP000177478"/>
    </source>
</evidence>
<proteinExistence type="predicted"/>
<dbReference type="EMBL" id="MGKD01000019">
    <property type="protein sequence ID" value="OGN19393.1"/>
    <property type="molecule type" value="Genomic_DNA"/>
</dbReference>
<reference evidence="2 3" key="1">
    <citation type="journal article" date="2016" name="Nat. Commun.">
        <title>Thousands of microbial genomes shed light on interconnected biogeochemical processes in an aquifer system.</title>
        <authorList>
            <person name="Anantharaman K."/>
            <person name="Brown C.T."/>
            <person name="Hug L.A."/>
            <person name="Sharon I."/>
            <person name="Castelle C.J."/>
            <person name="Probst A.J."/>
            <person name="Thomas B.C."/>
            <person name="Singh A."/>
            <person name="Wilkins M.J."/>
            <person name="Karaoz U."/>
            <person name="Brodie E.L."/>
            <person name="Williams K.H."/>
            <person name="Hubbard S.S."/>
            <person name="Banfield J.F."/>
        </authorList>
    </citation>
    <scope>NUCLEOTIDE SEQUENCE [LARGE SCALE GENOMIC DNA]</scope>
</reference>
<comment type="caution">
    <text evidence="2">The sequence shown here is derived from an EMBL/GenBank/DDBJ whole genome shotgun (WGS) entry which is preliminary data.</text>
</comment>
<dbReference type="STRING" id="1802689.A3F25_02090"/>
<gene>
    <name evidence="2" type="ORF">A3F25_02090</name>
</gene>
<feature type="region of interest" description="Disordered" evidence="1">
    <location>
        <begin position="1"/>
        <end position="22"/>
    </location>
</feature>
<sequence length="106" mass="11930">MSIEMPSGGSPDKKEQEPITDQQCLDAMKQGNFELVKDWYAEQEKIADQDPSGLGRINLTMRLGGLQLEAGLMDYAFDTLQDAYEDAHRQGYTDAASKIREILEQM</sequence>
<dbReference type="Proteomes" id="UP000177478">
    <property type="component" value="Unassembled WGS sequence"/>
</dbReference>
<dbReference type="AlphaFoldDB" id="A0A1F8G235"/>
<protein>
    <submittedName>
        <fullName evidence="2">Uncharacterized protein</fullName>
    </submittedName>
</protein>
<evidence type="ECO:0000313" key="2">
    <source>
        <dbReference type="EMBL" id="OGN19393.1"/>
    </source>
</evidence>
<name>A0A1F8G235_9BACT</name>